<dbReference type="SUPFAM" id="SSF46689">
    <property type="entry name" value="Homeodomain-like"/>
    <property type="match status" value="1"/>
</dbReference>
<feature type="compositionally biased region" description="Low complexity" evidence="7">
    <location>
        <begin position="474"/>
        <end position="489"/>
    </location>
</feature>
<dbReference type="PhylomeDB" id="B4HEN7"/>
<dbReference type="InterPro" id="IPR020479">
    <property type="entry name" value="HD_metazoa"/>
</dbReference>
<keyword evidence="2 5" id="KW-0238">DNA-binding</keyword>
<feature type="compositionally biased region" description="Basic and acidic residues" evidence="7">
    <location>
        <begin position="571"/>
        <end position="588"/>
    </location>
</feature>
<dbReference type="GO" id="GO:0030154">
    <property type="term" value="P:cell differentiation"/>
    <property type="evidence" value="ECO:0007669"/>
    <property type="project" value="TreeGrafter"/>
</dbReference>
<feature type="compositionally biased region" description="Polar residues" evidence="7">
    <location>
        <begin position="297"/>
        <end position="311"/>
    </location>
</feature>
<dbReference type="OMA" id="DILGMAM"/>
<feature type="compositionally biased region" description="Low complexity" evidence="7">
    <location>
        <begin position="40"/>
        <end position="52"/>
    </location>
</feature>
<keyword evidence="4 5" id="KW-0539">Nucleus</keyword>
<dbReference type="SMR" id="B4HEN7"/>
<evidence type="ECO:0000256" key="3">
    <source>
        <dbReference type="ARBA" id="ARBA00023155"/>
    </source>
</evidence>
<dbReference type="CDD" id="cd00086">
    <property type="entry name" value="homeodomain"/>
    <property type="match status" value="1"/>
</dbReference>
<feature type="compositionally biased region" description="Basic and acidic residues" evidence="7">
    <location>
        <begin position="707"/>
        <end position="729"/>
    </location>
</feature>
<comment type="subcellular location">
    <subcellularLocation>
        <location evidence="1 5 6">Nucleus</location>
    </subcellularLocation>
</comment>
<feature type="compositionally biased region" description="Low complexity" evidence="7">
    <location>
        <begin position="524"/>
        <end position="537"/>
    </location>
</feature>
<evidence type="ECO:0000256" key="4">
    <source>
        <dbReference type="ARBA" id="ARBA00023242"/>
    </source>
</evidence>
<evidence type="ECO:0000313" key="9">
    <source>
        <dbReference type="EMBL" id="EDW42194.1"/>
    </source>
</evidence>
<feature type="region of interest" description="Disordered" evidence="7">
    <location>
        <begin position="293"/>
        <end position="404"/>
    </location>
</feature>
<feature type="compositionally biased region" description="Acidic residues" evidence="7">
    <location>
        <begin position="689"/>
        <end position="706"/>
    </location>
</feature>
<dbReference type="InterPro" id="IPR009057">
    <property type="entry name" value="Homeodomain-like_sf"/>
</dbReference>
<evidence type="ECO:0000256" key="2">
    <source>
        <dbReference type="ARBA" id="ARBA00023125"/>
    </source>
</evidence>
<dbReference type="AlphaFoldDB" id="B4HEN7"/>
<feature type="DNA-binding region" description="Homeobox" evidence="5">
    <location>
        <begin position="400"/>
        <end position="459"/>
    </location>
</feature>
<dbReference type="PROSITE" id="PS00027">
    <property type="entry name" value="HOMEOBOX_1"/>
    <property type="match status" value="1"/>
</dbReference>
<feature type="region of interest" description="Disordered" evidence="7">
    <location>
        <begin position="454"/>
        <end position="548"/>
    </location>
</feature>
<organism evidence="10">
    <name type="scientific">Drosophila sechellia</name>
    <name type="common">Fruit fly</name>
    <dbReference type="NCBI Taxonomy" id="7238"/>
    <lineage>
        <taxon>Eukaryota</taxon>
        <taxon>Metazoa</taxon>
        <taxon>Ecdysozoa</taxon>
        <taxon>Arthropoda</taxon>
        <taxon>Hexapoda</taxon>
        <taxon>Insecta</taxon>
        <taxon>Pterygota</taxon>
        <taxon>Neoptera</taxon>
        <taxon>Endopterygota</taxon>
        <taxon>Diptera</taxon>
        <taxon>Brachycera</taxon>
        <taxon>Muscomorpha</taxon>
        <taxon>Ephydroidea</taxon>
        <taxon>Drosophilidae</taxon>
        <taxon>Drosophila</taxon>
        <taxon>Sophophora</taxon>
    </lineage>
</organism>
<dbReference type="GO" id="GO:0000981">
    <property type="term" value="F:DNA-binding transcription factor activity, RNA polymerase II-specific"/>
    <property type="evidence" value="ECO:0007669"/>
    <property type="project" value="InterPro"/>
</dbReference>
<dbReference type="EMBL" id="CH480815">
    <property type="protein sequence ID" value="EDW42194.1"/>
    <property type="molecule type" value="Genomic_DNA"/>
</dbReference>
<evidence type="ECO:0000256" key="7">
    <source>
        <dbReference type="SAM" id="MobiDB-lite"/>
    </source>
</evidence>
<dbReference type="GO" id="GO:0000978">
    <property type="term" value="F:RNA polymerase II cis-regulatory region sequence-specific DNA binding"/>
    <property type="evidence" value="ECO:0007669"/>
    <property type="project" value="TreeGrafter"/>
</dbReference>
<feature type="region of interest" description="Disordered" evidence="7">
    <location>
        <begin position="220"/>
        <end position="252"/>
    </location>
</feature>
<dbReference type="PRINTS" id="PR00024">
    <property type="entry name" value="HOMEOBOX"/>
</dbReference>
<dbReference type="PANTHER" id="PTHR24340:SF70">
    <property type="entry name" value="NK7.1, ISOFORM A"/>
    <property type="match status" value="1"/>
</dbReference>
<proteinExistence type="predicted"/>
<dbReference type="Proteomes" id="UP000001292">
    <property type="component" value="Unassembled WGS sequence"/>
</dbReference>
<dbReference type="InterPro" id="IPR017970">
    <property type="entry name" value="Homeobox_CS"/>
</dbReference>
<dbReference type="STRING" id="7238.B4HEN7"/>
<dbReference type="Gene3D" id="1.10.10.60">
    <property type="entry name" value="Homeodomain-like"/>
    <property type="match status" value="1"/>
</dbReference>
<protein>
    <submittedName>
        <fullName evidence="9">GM25858</fullName>
    </submittedName>
</protein>
<reference evidence="9 10" key="1">
    <citation type="journal article" date="2007" name="Nature">
        <title>Evolution of genes and genomes on the Drosophila phylogeny.</title>
        <authorList>
            <consortium name="Drosophila 12 Genomes Consortium"/>
            <person name="Clark A.G."/>
            <person name="Eisen M.B."/>
            <person name="Smith D.R."/>
            <person name="Bergman C.M."/>
            <person name="Oliver B."/>
            <person name="Markow T.A."/>
            <person name="Kaufman T.C."/>
            <person name="Kellis M."/>
            <person name="Gelbart W."/>
            <person name="Iyer V.N."/>
            <person name="Pollard D.A."/>
            <person name="Sackton T.B."/>
            <person name="Larracuente A.M."/>
            <person name="Singh N.D."/>
            <person name="Abad J.P."/>
            <person name="Abt D.N."/>
            <person name="Adryan B."/>
            <person name="Aguade M."/>
            <person name="Akashi H."/>
            <person name="Anderson W.W."/>
            <person name="Aquadro C.F."/>
            <person name="Ardell D.H."/>
            <person name="Arguello R."/>
            <person name="Artieri C.G."/>
            <person name="Barbash D.A."/>
            <person name="Barker D."/>
            <person name="Barsanti P."/>
            <person name="Batterham P."/>
            <person name="Batzoglou S."/>
            <person name="Begun D."/>
            <person name="Bhutkar A."/>
            <person name="Blanco E."/>
            <person name="Bosak S.A."/>
            <person name="Bradley R.K."/>
            <person name="Brand A.D."/>
            <person name="Brent M.R."/>
            <person name="Brooks A.N."/>
            <person name="Brown R.H."/>
            <person name="Butlin R.K."/>
            <person name="Caggese C."/>
            <person name="Calvi B.R."/>
            <person name="Bernardo de Carvalho A."/>
            <person name="Caspi A."/>
            <person name="Castrezana S."/>
            <person name="Celniker S.E."/>
            <person name="Chang J.L."/>
            <person name="Chapple C."/>
            <person name="Chatterji S."/>
            <person name="Chinwalla A."/>
            <person name="Civetta A."/>
            <person name="Clifton S.W."/>
            <person name="Comeron J.M."/>
            <person name="Costello J.C."/>
            <person name="Coyne J.A."/>
            <person name="Daub J."/>
            <person name="David R.G."/>
            <person name="Delcher A.L."/>
            <person name="Delehaunty K."/>
            <person name="Do C.B."/>
            <person name="Ebling H."/>
            <person name="Edwards K."/>
            <person name="Eickbush T."/>
            <person name="Evans J.D."/>
            <person name="Filipski A."/>
            <person name="Findeiss S."/>
            <person name="Freyhult E."/>
            <person name="Fulton L."/>
            <person name="Fulton R."/>
            <person name="Garcia A.C."/>
            <person name="Gardiner A."/>
            <person name="Garfield D.A."/>
            <person name="Garvin B.E."/>
            <person name="Gibson G."/>
            <person name="Gilbert D."/>
            <person name="Gnerre S."/>
            <person name="Godfrey J."/>
            <person name="Good R."/>
            <person name="Gotea V."/>
            <person name="Gravely B."/>
            <person name="Greenberg A.J."/>
            <person name="Griffiths-Jones S."/>
            <person name="Gross S."/>
            <person name="Guigo R."/>
            <person name="Gustafson E.A."/>
            <person name="Haerty W."/>
            <person name="Hahn M.W."/>
            <person name="Halligan D.L."/>
            <person name="Halpern A.L."/>
            <person name="Halter G.M."/>
            <person name="Han M.V."/>
            <person name="Heger A."/>
            <person name="Hillier L."/>
            <person name="Hinrichs A.S."/>
            <person name="Holmes I."/>
            <person name="Hoskins R.A."/>
            <person name="Hubisz M.J."/>
            <person name="Hultmark D."/>
            <person name="Huntley M.A."/>
            <person name="Jaffe D.B."/>
            <person name="Jagadeeshan S."/>
            <person name="Jeck W.R."/>
            <person name="Johnson J."/>
            <person name="Jones C.D."/>
            <person name="Jordan W.C."/>
            <person name="Karpen G.H."/>
            <person name="Kataoka E."/>
            <person name="Keightley P.D."/>
            <person name="Kheradpour P."/>
            <person name="Kirkness E.F."/>
            <person name="Koerich L.B."/>
            <person name="Kristiansen K."/>
            <person name="Kudrna D."/>
            <person name="Kulathinal R.J."/>
            <person name="Kumar S."/>
            <person name="Kwok R."/>
            <person name="Lander E."/>
            <person name="Langley C.H."/>
            <person name="Lapoint R."/>
            <person name="Lazzaro B.P."/>
            <person name="Lee S.J."/>
            <person name="Levesque L."/>
            <person name="Li R."/>
            <person name="Lin C.F."/>
            <person name="Lin M.F."/>
            <person name="Lindblad-Toh K."/>
            <person name="Llopart A."/>
            <person name="Long M."/>
            <person name="Low L."/>
            <person name="Lozovsky E."/>
            <person name="Lu J."/>
            <person name="Luo M."/>
            <person name="Machado C.A."/>
            <person name="Makalowski W."/>
            <person name="Marzo M."/>
            <person name="Matsuda M."/>
            <person name="Matzkin L."/>
            <person name="McAllister B."/>
            <person name="McBride C.S."/>
            <person name="McKernan B."/>
            <person name="McKernan K."/>
            <person name="Mendez-Lago M."/>
            <person name="Minx P."/>
            <person name="Mollenhauer M.U."/>
            <person name="Montooth K."/>
            <person name="Mount S.M."/>
            <person name="Mu X."/>
            <person name="Myers E."/>
            <person name="Negre B."/>
            <person name="Newfeld S."/>
            <person name="Nielsen R."/>
            <person name="Noor M.A."/>
            <person name="O'Grady P."/>
            <person name="Pachter L."/>
            <person name="Papaceit M."/>
            <person name="Parisi M.J."/>
            <person name="Parisi M."/>
            <person name="Parts L."/>
            <person name="Pedersen J.S."/>
            <person name="Pesole G."/>
            <person name="Phillippy A.M."/>
            <person name="Ponting C.P."/>
            <person name="Pop M."/>
            <person name="Porcelli D."/>
            <person name="Powell J.R."/>
            <person name="Prohaska S."/>
            <person name="Pruitt K."/>
            <person name="Puig M."/>
            <person name="Quesneville H."/>
            <person name="Ram K.R."/>
            <person name="Rand D."/>
            <person name="Rasmussen M.D."/>
            <person name="Reed L.K."/>
            <person name="Reenan R."/>
            <person name="Reily A."/>
            <person name="Remington K.A."/>
            <person name="Rieger T.T."/>
            <person name="Ritchie M.G."/>
            <person name="Robin C."/>
            <person name="Rogers Y.H."/>
            <person name="Rohde C."/>
            <person name="Rozas J."/>
            <person name="Rubenfield M.J."/>
            <person name="Ruiz A."/>
            <person name="Russo S."/>
            <person name="Salzberg S.L."/>
            <person name="Sanchez-Gracia A."/>
            <person name="Saranga D.J."/>
            <person name="Sato H."/>
            <person name="Schaeffer S.W."/>
            <person name="Schatz M.C."/>
            <person name="Schlenke T."/>
            <person name="Schwartz R."/>
            <person name="Segarra C."/>
            <person name="Singh R.S."/>
            <person name="Sirot L."/>
            <person name="Sirota M."/>
            <person name="Sisneros N.B."/>
            <person name="Smith C.D."/>
            <person name="Smith T.F."/>
            <person name="Spieth J."/>
            <person name="Stage D.E."/>
            <person name="Stark A."/>
            <person name="Stephan W."/>
            <person name="Strausberg R.L."/>
            <person name="Strempel S."/>
            <person name="Sturgill D."/>
            <person name="Sutton G."/>
            <person name="Sutton G.G."/>
            <person name="Tao W."/>
            <person name="Teichmann S."/>
            <person name="Tobari Y.N."/>
            <person name="Tomimura Y."/>
            <person name="Tsolas J.M."/>
            <person name="Valente V.L."/>
            <person name="Venter E."/>
            <person name="Venter J.C."/>
            <person name="Vicario S."/>
            <person name="Vieira F.G."/>
            <person name="Vilella A.J."/>
            <person name="Villasante A."/>
            <person name="Walenz B."/>
            <person name="Wang J."/>
            <person name="Wasserman M."/>
            <person name="Watts T."/>
            <person name="Wilson D."/>
            <person name="Wilson R.K."/>
            <person name="Wing R.A."/>
            <person name="Wolfner M.F."/>
            <person name="Wong A."/>
            <person name="Wong G.K."/>
            <person name="Wu C.I."/>
            <person name="Wu G."/>
            <person name="Yamamoto D."/>
            <person name="Yang H.P."/>
            <person name="Yang S.P."/>
            <person name="Yorke J.A."/>
            <person name="Yoshida K."/>
            <person name="Zdobnov E."/>
            <person name="Zhang P."/>
            <person name="Zhang Y."/>
            <person name="Zimin A.V."/>
            <person name="Baldwin J."/>
            <person name="Abdouelleil A."/>
            <person name="Abdulkadir J."/>
            <person name="Abebe A."/>
            <person name="Abera B."/>
            <person name="Abreu J."/>
            <person name="Acer S.C."/>
            <person name="Aftuck L."/>
            <person name="Alexander A."/>
            <person name="An P."/>
            <person name="Anderson E."/>
            <person name="Anderson S."/>
            <person name="Arachi H."/>
            <person name="Azer M."/>
            <person name="Bachantsang P."/>
            <person name="Barry A."/>
            <person name="Bayul T."/>
            <person name="Berlin A."/>
            <person name="Bessette D."/>
            <person name="Bloom T."/>
            <person name="Blye J."/>
            <person name="Boguslavskiy L."/>
            <person name="Bonnet C."/>
            <person name="Boukhgalter B."/>
            <person name="Bourzgui I."/>
            <person name="Brown A."/>
            <person name="Cahill P."/>
            <person name="Channer S."/>
            <person name="Cheshatsang Y."/>
            <person name="Chuda L."/>
            <person name="Citroen M."/>
            <person name="Collymore A."/>
            <person name="Cooke P."/>
            <person name="Costello M."/>
            <person name="D'Aco K."/>
            <person name="Daza R."/>
            <person name="De Haan G."/>
            <person name="DeGray S."/>
            <person name="DeMaso C."/>
            <person name="Dhargay N."/>
            <person name="Dooley K."/>
            <person name="Dooley E."/>
            <person name="Doricent M."/>
            <person name="Dorje P."/>
            <person name="Dorjee K."/>
            <person name="Dupes A."/>
            <person name="Elong R."/>
            <person name="Falk J."/>
            <person name="Farina A."/>
            <person name="Faro S."/>
            <person name="Ferguson D."/>
            <person name="Fisher S."/>
            <person name="Foley C.D."/>
            <person name="Franke A."/>
            <person name="Friedrich D."/>
            <person name="Gadbois L."/>
            <person name="Gearin G."/>
            <person name="Gearin C.R."/>
            <person name="Giannoukos G."/>
            <person name="Goode T."/>
            <person name="Graham J."/>
            <person name="Grandbois E."/>
            <person name="Grewal S."/>
            <person name="Gyaltsen K."/>
            <person name="Hafez N."/>
            <person name="Hagos B."/>
            <person name="Hall J."/>
            <person name="Henson C."/>
            <person name="Hollinger A."/>
            <person name="Honan T."/>
            <person name="Huard M.D."/>
            <person name="Hughes L."/>
            <person name="Hurhula B."/>
            <person name="Husby M.E."/>
            <person name="Kamat A."/>
            <person name="Kanga B."/>
            <person name="Kashin S."/>
            <person name="Khazanovich D."/>
            <person name="Kisner P."/>
            <person name="Lance K."/>
            <person name="Lara M."/>
            <person name="Lee W."/>
            <person name="Lennon N."/>
            <person name="Letendre F."/>
            <person name="LeVine R."/>
            <person name="Lipovsky A."/>
            <person name="Liu X."/>
            <person name="Liu J."/>
            <person name="Liu S."/>
            <person name="Lokyitsang T."/>
            <person name="Lokyitsang Y."/>
            <person name="Lubonja R."/>
            <person name="Lui A."/>
            <person name="MacDonald P."/>
            <person name="Magnisalis V."/>
            <person name="Maru K."/>
            <person name="Matthews C."/>
            <person name="McCusker W."/>
            <person name="McDonough S."/>
            <person name="Mehta T."/>
            <person name="Meldrim J."/>
            <person name="Meneus L."/>
            <person name="Mihai O."/>
            <person name="Mihalev A."/>
            <person name="Mihova T."/>
            <person name="Mittelman R."/>
            <person name="Mlenga V."/>
            <person name="Montmayeur A."/>
            <person name="Mulrain L."/>
            <person name="Navidi A."/>
            <person name="Naylor J."/>
            <person name="Negash T."/>
            <person name="Nguyen T."/>
            <person name="Nguyen N."/>
            <person name="Nicol R."/>
            <person name="Norbu C."/>
            <person name="Norbu N."/>
            <person name="Novod N."/>
            <person name="O'Neill B."/>
            <person name="Osman S."/>
            <person name="Markiewicz E."/>
            <person name="Oyono O.L."/>
            <person name="Patti C."/>
            <person name="Phunkhang P."/>
            <person name="Pierre F."/>
            <person name="Priest M."/>
            <person name="Raghuraman S."/>
            <person name="Rege F."/>
            <person name="Reyes R."/>
            <person name="Rise C."/>
            <person name="Rogov P."/>
            <person name="Ross K."/>
            <person name="Ryan E."/>
            <person name="Settipalli S."/>
            <person name="Shea T."/>
            <person name="Sherpa N."/>
            <person name="Shi L."/>
            <person name="Shih D."/>
            <person name="Sparrow T."/>
            <person name="Spaulding J."/>
            <person name="Stalker J."/>
            <person name="Stange-Thomann N."/>
            <person name="Stavropoulos S."/>
            <person name="Stone C."/>
            <person name="Strader C."/>
            <person name="Tesfaye S."/>
            <person name="Thomson T."/>
            <person name="Thoulutsang Y."/>
            <person name="Thoulutsang D."/>
            <person name="Topham K."/>
            <person name="Topping I."/>
            <person name="Tsamla T."/>
            <person name="Vassiliev H."/>
            <person name="Vo A."/>
            <person name="Wangchuk T."/>
            <person name="Wangdi T."/>
            <person name="Weiand M."/>
            <person name="Wilkinson J."/>
            <person name="Wilson A."/>
            <person name="Yadav S."/>
            <person name="Young G."/>
            <person name="Yu Q."/>
            <person name="Zembek L."/>
            <person name="Zhong D."/>
            <person name="Zimmer A."/>
            <person name="Zwirko Z."/>
            <person name="Jaffe D.B."/>
            <person name="Alvarez P."/>
            <person name="Brockman W."/>
            <person name="Butler J."/>
            <person name="Chin C."/>
            <person name="Gnerre S."/>
            <person name="Grabherr M."/>
            <person name="Kleber M."/>
            <person name="Mauceli E."/>
            <person name="MacCallum I."/>
        </authorList>
    </citation>
    <scope>NUCLEOTIDE SEQUENCE [LARGE SCALE GENOMIC DNA]</scope>
    <source>
        <strain evidence="10">Rob3c / Tucson 14021-0248.25</strain>
    </source>
</reference>
<feature type="region of interest" description="Disordered" evidence="7">
    <location>
        <begin position="139"/>
        <end position="187"/>
    </location>
</feature>
<dbReference type="FunFam" id="1.10.10.60:FF:000440">
    <property type="entry name" value="NK7.1, isoform A"/>
    <property type="match status" value="1"/>
</dbReference>
<gene>
    <name evidence="9" type="primary">Dsec\GM25858</name>
    <name evidence="9" type="ORF">Dsec_GM25858</name>
</gene>
<feature type="region of interest" description="Disordered" evidence="7">
    <location>
        <begin position="674"/>
        <end position="729"/>
    </location>
</feature>
<keyword evidence="3 5" id="KW-0371">Homeobox</keyword>
<dbReference type="Pfam" id="PF00046">
    <property type="entry name" value="Homeodomain"/>
    <property type="match status" value="1"/>
</dbReference>
<keyword evidence="10" id="KW-1185">Reference proteome</keyword>
<dbReference type="InterPro" id="IPR050394">
    <property type="entry name" value="Homeobox_NK-like"/>
</dbReference>
<feature type="region of interest" description="Disordered" evidence="7">
    <location>
        <begin position="566"/>
        <end position="590"/>
    </location>
</feature>
<dbReference type="SMART" id="SM00389">
    <property type="entry name" value="HOX"/>
    <property type="match status" value="1"/>
</dbReference>
<evidence type="ECO:0000259" key="8">
    <source>
        <dbReference type="PROSITE" id="PS50071"/>
    </source>
</evidence>
<dbReference type="HOGENOM" id="CLU_384641_0_0_1"/>
<feature type="domain" description="Homeobox" evidence="8">
    <location>
        <begin position="398"/>
        <end position="458"/>
    </location>
</feature>
<feature type="region of interest" description="Disordered" evidence="7">
    <location>
        <begin position="39"/>
        <end position="69"/>
    </location>
</feature>
<evidence type="ECO:0000256" key="5">
    <source>
        <dbReference type="PROSITE-ProRule" id="PRU00108"/>
    </source>
</evidence>
<evidence type="ECO:0000256" key="1">
    <source>
        <dbReference type="ARBA" id="ARBA00004123"/>
    </source>
</evidence>
<evidence type="ECO:0000313" key="10">
    <source>
        <dbReference type="Proteomes" id="UP000001292"/>
    </source>
</evidence>
<dbReference type="InterPro" id="IPR001356">
    <property type="entry name" value="HD"/>
</dbReference>
<dbReference type="PANTHER" id="PTHR24340">
    <property type="entry name" value="HOMEOBOX PROTEIN NKX"/>
    <property type="match status" value="1"/>
</dbReference>
<evidence type="ECO:0000256" key="6">
    <source>
        <dbReference type="RuleBase" id="RU000682"/>
    </source>
</evidence>
<dbReference type="GO" id="GO:0005634">
    <property type="term" value="C:nucleus"/>
    <property type="evidence" value="ECO:0007669"/>
    <property type="project" value="UniProtKB-SubCell"/>
</dbReference>
<accession>B4HEN7</accession>
<feature type="compositionally biased region" description="Polar residues" evidence="7">
    <location>
        <begin position="361"/>
        <end position="380"/>
    </location>
</feature>
<dbReference type="PROSITE" id="PS50071">
    <property type="entry name" value="HOMEOBOX_2"/>
    <property type="match status" value="1"/>
</dbReference>
<feature type="compositionally biased region" description="Low complexity" evidence="7">
    <location>
        <begin position="139"/>
        <end position="177"/>
    </location>
</feature>
<name>B4HEN7_DROSE</name>
<sequence>MFGESNVAQMMPETERDAHLEAAEMASGALAHNYGIVKDQQQQQQQQQLHHLQQQHHHQQQQQQHQQSNSDLYKMACNGYNYSSPLTIPPTSMTTHMVSPISNSKEKLVNMLRVRDNNNMASPISDSPPTTFLQKQLEAVVSPRPSSVHPQHQQPQQQSAQLQQQRRSVSTPAITTTPGPPTNWHAHVYDRLPPHPTPHSIADILGMSFVKKERPEVAFDAQGPAKSPNSILKPYQDQQPIRSSSISMSDASEEESAAVAGATSAAAAGAANITAANVATPLDQPLNLCVAKKSRDSNNSPMPATKQSQILGKSATKKESSGKPAAKKKKLSPTAASTVALPPDISPTGSSDSLMRDKLMANNSSSPGSNVNAQLQSNANSTLETTEDDSDSGSTDARRKKKARTTFTGRQIFELEKMFENKKYLSASERTEMAKLLMVTETQVKIWFQNRRTKWKKQDNVTNNEAAEHKSSNAKPGATGTATTTPSGEPTEKRSSNATSPTVGNAAPIAEIKKSPKSPNRGSNNNNNNTLNNNVNNSEGKVPAKQSTTKIKKQLNALLEKTVKTANQAHRSAELESSDQKPAVEKRPNNSNENQLLHQRLHQHAIPLTVEPAAPLEQTEKLDIKREESPQHRELQLSLQRAAIQNGQLTEMDFESKLAASKISIALAMANKQMQPEKMIKTESSSSEGEGEGDGEEEEEEEEEVSSSEHGDSIEAHDSQDQDVAMREI</sequence>